<dbReference type="EMBL" id="WKFB01000518">
    <property type="protein sequence ID" value="KAF6720673.1"/>
    <property type="molecule type" value="Genomic_DNA"/>
</dbReference>
<dbReference type="AlphaFoldDB" id="A0A834BVV9"/>
<comment type="caution">
    <text evidence="2">The sequence shown here is derived from an EMBL/GenBank/DDBJ whole genome shotgun (WGS) entry which is preliminary data.</text>
</comment>
<organism evidence="2 3">
    <name type="scientific">Oryzias melastigma</name>
    <name type="common">Marine medaka</name>
    <dbReference type="NCBI Taxonomy" id="30732"/>
    <lineage>
        <taxon>Eukaryota</taxon>
        <taxon>Metazoa</taxon>
        <taxon>Chordata</taxon>
        <taxon>Craniata</taxon>
        <taxon>Vertebrata</taxon>
        <taxon>Euteleostomi</taxon>
        <taxon>Actinopterygii</taxon>
        <taxon>Neopterygii</taxon>
        <taxon>Teleostei</taxon>
        <taxon>Neoteleostei</taxon>
        <taxon>Acanthomorphata</taxon>
        <taxon>Ovalentaria</taxon>
        <taxon>Atherinomorphae</taxon>
        <taxon>Beloniformes</taxon>
        <taxon>Adrianichthyidae</taxon>
        <taxon>Oryziinae</taxon>
        <taxon>Oryzias</taxon>
    </lineage>
</organism>
<feature type="region of interest" description="Disordered" evidence="1">
    <location>
        <begin position="27"/>
        <end position="47"/>
    </location>
</feature>
<reference evidence="2" key="1">
    <citation type="journal article" name="BMC Genomics">
        <title>Long-read sequencing and de novo genome assembly of marine medaka (Oryzias melastigma).</title>
        <authorList>
            <person name="Liang P."/>
            <person name="Saqib H.S.A."/>
            <person name="Ni X."/>
            <person name="Shen Y."/>
        </authorList>
    </citation>
    <scope>NUCLEOTIDE SEQUENCE</scope>
    <source>
        <strain evidence="2">Bigg-433</strain>
    </source>
</reference>
<dbReference type="Proteomes" id="UP000646548">
    <property type="component" value="Unassembled WGS sequence"/>
</dbReference>
<feature type="compositionally biased region" description="Low complexity" evidence="1">
    <location>
        <begin position="30"/>
        <end position="45"/>
    </location>
</feature>
<name>A0A834BVV9_ORYME</name>
<sequence>MLMCSCEKVEYNIPSRSVARLVFEAEQDGRNTGNSSNGSSLKGGSDLAKGVTKQRWCWGGHQLQGRLPPAPTDL</sequence>
<evidence type="ECO:0000313" key="2">
    <source>
        <dbReference type="EMBL" id="KAF6720673.1"/>
    </source>
</evidence>
<proteinExistence type="predicted"/>
<protein>
    <submittedName>
        <fullName evidence="2">Uncharacterized protein</fullName>
    </submittedName>
</protein>
<accession>A0A834BVV9</accession>
<evidence type="ECO:0000256" key="1">
    <source>
        <dbReference type="SAM" id="MobiDB-lite"/>
    </source>
</evidence>
<evidence type="ECO:0000313" key="3">
    <source>
        <dbReference type="Proteomes" id="UP000646548"/>
    </source>
</evidence>
<gene>
    <name evidence="2" type="ORF">FQA47_006094</name>
</gene>